<sequence length="475" mass="49977">MGMRRGAVKTPGGKLVAVTVQTDQSGLPVACRLDGDFFIDGDGAPLLLDDLERTLLACAREASVGRTGAQDGDGSALPAPAAREHADAQERAARPKAHDDGVRADAVADAIDIADWCDRLLQACAQHDGVRMVGTDAEAMARALSRAMGIGDESAAFAVGLNGTVNDAVTKTGMLAGSQLADVPPNDMVADAVAETGPLAGAASYGLCGHRPAPHAGWSSDWLDRWRRLAPVVIHDVPRSPVEQMAIDEQWAREVAAGERPASLRFWEWSSPAVVVGRFQSIPDEVHVDEAERLGFTVVRRCTGGGTMVVQPGGAITYSLYAPQWFVDGLDAAEAYRLCDSWLIDALRGLGVDARFQGLNDIAVADDTCRDTVGGQDPAQWGKAGGAAQRRFPAPPDSDGPGAVLHHTTLAYELDGALMAGLLNTSPEKLSDKAVRSASKRVAPLGMQPPLQGMGRDSLIRALSRSLGQFLPANS</sequence>
<protein>
    <submittedName>
        <fullName evidence="3">Lipoate-protein ligase A</fullName>
        <ecNumber evidence="3">2.7.7.63</ecNumber>
    </submittedName>
</protein>
<dbReference type="GO" id="GO:0016779">
    <property type="term" value="F:nucleotidyltransferase activity"/>
    <property type="evidence" value="ECO:0007669"/>
    <property type="project" value="UniProtKB-KW"/>
</dbReference>
<dbReference type="InterPro" id="IPR045864">
    <property type="entry name" value="aa-tRNA-synth_II/BPL/LPL"/>
</dbReference>
<keyword evidence="4" id="KW-1185">Reference proteome</keyword>
<dbReference type="Pfam" id="PF21948">
    <property type="entry name" value="LplA-B_cat"/>
    <property type="match status" value="1"/>
</dbReference>
<dbReference type="EMBL" id="JGYX01000001">
    <property type="protein sequence ID" value="KFI61840.1"/>
    <property type="molecule type" value="Genomic_DNA"/>
</dbReference>
<dbReference type="PANTHER" id="PTHR43679">
    <property type="entry name" value="OCTANOYLTRANSFERASE LIPM-RELATED"/>
    <property type="match status" value="1"/>
</dbReference>
<dbReference type="CDD" id="cd16443">
    <property type="entry name" value="LplA"/>
    <property type="match status" value="1"/>
</dbReference>
<feature type="domain" description="BPL/LPL catalytic" evidence="2">
    <location>
        <begin position="258"/>
        <end position="471"/>
    </location>
</feature>
<keyword evidence="3" id="KW-0436">Ligase</keyword>
<feature type="region of interest" description="Disordered" evidence="1">
    <location>
        <begin position="380"/>
        <end position="399"/>
    </location>
</feature>
<accession>A0A087ASU0</accession>
<gene>
    <name evidence="3" type="ORF">BIGA_0371</name>
</gene>
<name>A0A087ASU0_9BIFI</name>
<evidence type="ECO:0000313" key="4">
    <source>
        <dbReference type="Proteomes" id="UP000029046"/>
    </source>
</evidence>
<dbReference type="Gene3D" id="3.30.930.10">
    <property type="entry name" value="Bira Bifunctional Protein, Domain 2"/>
    <property type="match status" value="1"/>
</dbReference>
<feature type="region of interest" description="Disordered" evidence="1">
    <location>
        <begin position="66"/>
        <end position="100"/>
    </location>
</feature>
<proteinExistence type="predicted"/>
<dbReference type="PROSITE" id="PS51733">
    <property type="entry name" value="BPL_LPL_CATALYTIC"/>
    <property type="match status" value="1"/>
</dbReference>
<organism evidence="3 4">
    <name type="scientific">Bifidobacterium pullorum subsp. gallinarum</name>
    <dbReference type="NCBI Taxonomy" id="78344"/>
    <lineage>
        <taxon>Bacteria</taxon>
        <taxon>Bacillati</taxon>
        <taxon>Actinomycetota</taxon>
        <taxon>Actinomycetes</taxon>
        <taxon>Bifidobacteriales</taxon>
        <taxon>Bifidobacteriaceae</taxon>
        <taxon>Bifidobacterium</taxon>
    </lineage>
</organism>
<dbReference type="InterPro" id="IPR004143">
    <property type="entry name" value="BPL_LPL_catalytic"/>
</dbReference>
<dbReference type="Proteomes" id="UP000029046">
    <property type="component" value="Unassembled WGS sequence"/>
</dbReference>
<dbReference type="eggNOG" id="COG0095">
    <property type="taxonomic scope" value="Bacteria"/>
</dbReference>
<dbReference type="EC" id="2.7.7.63" evidence="3"/>
<dbReference type="RefSeq" id="WP_034259570.1">
    <property type="nucleotide sequence ID" value="NZ_JGYX01000001.1"/>
</dbReference>
<evidence type="ECO:0000256" key="1">
    <source>
        <dbReference type="SAM" id="MobiDB-lite"/>
    </source>
</evidence>
<evidence type="ECO:0000259" key="2">
    <source>
        <dbReference type="PROSITE" id="PS51733"/>
    </source>
</evidence>
<feature type="compositionally biased region" description="Basic and acidic residues" evidence="1">
    <location>
        <begin position="82"/>
        <end position="100"/>
    </location>
</feature>
<dbReference type="SUPFAM" id="SSF55681">
    <property type="entry name" value="Class II aaRS and biotin synthetases"/>
    <property type="match status" value="1"/>
</dbReference>
<dbReference type="GO" id="GO:0016874">
    <property type="term" value="F:ligase activity"/>
    <property type="evidence" value="ECO:0007669"/>
    <property type="project" value="UniProtKB-KW"/>
</dbReference>
<keyword evidence="3" id="KW-0808">Transferase</keyword>
<keyword evidence="3" id="KW-0548">Nucleotidyltransferase</keyword>
<reference evidence="3 4" key="1">
    <citation type="submission" date="2014-03" db="EMBL/GenBank/DDBJ databases">
        <title>Genomics of Bifidobacteria.</title>
        <authorList>
            <person name="Ventura M."/>
            <person name="Milani C."/>
            <person name="Lugli G.A."/>
        </authorList>
    </citation>
    <scope>NUCLEOTIDE SEQUENCE [LARGE SCALE GENOMIC DNA]</scope>
    <source>
        <strain evidence="3 4">LMG 11586</strain>
    </source>
</reference>
<evidence type="ECO:0000313" key="3">
    <source>
        <dbReference type="EMBL" id="KFI61840.1"/>
    </source>
</evidence>
<dbReference type="AlphaFoldDB" id="A0A087ASU0"/>
<dbReference type="InterPro" id="IPR050664">
    <property type="entry name" value="Octanoyltrans_LipM/LipL"/>
</dbReference>
<dbReference type="PANTHER" id="PTHR43679:SF2">
    <property type="entry name" value="OCTANOYL-[GCVH]:PROTEIN N-OCTANOYLTRANSFERASE"/>
    <property type="match status" value="1"/>
</dbReference>
<comment type="caution">
    <text evidence="3">The sequence shown here is derived from an EMBL/GenBank/DDBJ whole genome shotgun (WGS) entry which is preliminary data.</text>
</comment>